<dbReference type="InterPro" id="IPR029068">
    <property type="entry name" value="Glyas_Bleomycin-R_OHBP_Dase"/>
</dbReference>
<dbReference type="InterPro" id="IPR037523">
    <property type="entry name" value="VOC_core"/>
</dbReference>
<dbReference type="PROSITE" id="PS51819">
    <property type="entry name" value="VOC"/>
    <property type="match status" value="1"/>
</dbReference>
<sequence length="131" mass="14842">MAKTIHSMIRVLDEARSVAFYEKAFGLTVADRLDFPDFTLIYLSNADSWFELELTVNKDRTEPYDLGDGYGHLAVSVDDLDAEHARFETEGLAPRKLVEFAPAGELVGRFFFVADPDGYQIEVLERSGRFQ</sequence>
<gene>
    <name evidence="2" type="ORF">SAMN04488515_2703</name>
</gene>
<accession>A0A1I0RHS2</accession>
<evidence type="ECO:0000313" key="3">
    <source>
        <dbReference type="Proteomes" id="UP000199167"/>
    </source>
</evidence>
<dbReference type="PANTHER" id="PTHR10374">
    <property type="entry name" value="LACTOYLGLUTATHIONE LYASE GLYOXALASE I"/>
    <property type="match status" value="1"/>
</dbReference>
<reference evidence="2 3" key="1">
    <citation type="submission" date="2016-10" db="EMBL/GenBank/DDBJ databases">
        <authorList>
            <person name="de Groot N.N."/>
        </authorList>
    </citation>
    <scope>NUCLEOTIDE SEQUENCE [LARGE SCALE GENOMIC DNA]</scope>
    <source>
        <strain evidence="2 3">DSM 17925</strain>
    </source>
</reference>
<dbReference type="Pfam" id="PF00903">
    <property type="entry name" value="Glyoxalase"/>
    <property type="match status" value="1"/>
</dbReference>
<dbReference type="PANTHER" id="PTHR10374:SF30">
    <property type="entry name" value="LACTOYLGLUTATHIONE LYASE"/>
    <property type="match status" value="1"/>
</dbReference>
<dbReference type="GO" id="GO:0016829">
    <property type="term" value="F:lyase activity"/>
    <property type="evidence" value="ECO:0007669"/>
    <property type="project" value="UniProtKB-KW"/>
</dbReference>
<feature type="domain" description="VOC" evidence="1">
    <location>
        <begin position="3"/>
        <end position="126"/>
    </location>
</feature>
<keyword evidence="3" id="KW-1185">Reference proteome</keyword>
<organism evidence="2 3">
    <name type="scientific">Cognatiyoonia koreensis</name>
    <dbReference type="NCBI Taxonomy" id="364200"/>
    <lineage>
        <taxon>Bacteria</taxon>
        <taxon>Pseudomonadati</taxon>
        <taxon>Pseudomonadota</taxon>
        <taxon>Alphaproteobacteria</taxon>
        <taxon>Rhodobacterales</taxon>
        <taxon>Paracoccaceae</taxon>
        <taxon>Cognatiyoonia</taxon>
    </lineage>
</organism>
<name>A0A1I0RHS2_9RHOB</name>
<evidence type="ECO:0000259" key="1">
    <source>
        <dbReference type="PROSITE" id="PS51819"/>
    </source>
</evidence>
<dbReference type="AlphaFoldDB" id="A0A1I0RHS2"/>
<protein>
    <submittedName>
        <fullName evidence="2">Lactoylglutathione lyase</fullName>
    </submittedName>
</protein>
<dbReference type="Proteomes" id="UP000199167">
    <property type="component" value="Unassembled WGS sequence"/>
</dbReference>
<dbReference type="RefSeq" id="WP_089995737.1">
    <property type="nucleotide sequence ID" value="NZ_FOIZ01000002.1"/>
</dbReference>
<dbReference type="SUPFAM" id="SSF54593">
    <property type="entry name" value="Glyoxalase/Bleomycin resistance protein/Dihydroxybiphenyl dioxygenase"/>
    <property type="match status" value="1"/>
</dbReference>
<dbReference type="EMBL" id="FOIZ01000002">
    <property type="protein sequence ID" value="SEW40377.1"/>
    <property type="molecule type" value="Genomic_DNA"/>
</dbReference>
<dbReference type="OrthoDB" id="4725692at2"/>
<keyword evidence="2" id="KW-0456">Lyase</keyword>
<dbReference type="InterPro" id="IPR004360">
    <property type="entry name" value="Glyas_Fos-R_dOase_dom"/>
</dbReference>
<proteinExistence type="predicted"/>
<evidence type="ECO:0000313" key="2">
    <source>
        <dbReference type="EMBL" id="SEW40377.1"/>
    </source>
</evidence>
<dbReference type="Gene3D" id="3.10.180.10">
    <property type="entry name" value="2,3-Dihydroxybiphenyl 1,2-Dioxygenase, domain 1"/>
    <property type="match status" value="1"/>
</dbReference>
<dbReference type="STRING" id="364200.SAMN04488515_2703"/>